<dbReference type="Proteomes" id="UP001528040">
    <property type="component" value="Unassembled WGS sequence"/>
</dbReference>
<feature type="transmembrane region" description="Helical" evidence="1">
    <location>
        <begin position="24"/>
        <end position="46"/>
    </location>
</feature>
<evidence type="ECO:0000313" key="3">
    <source>
        <dbReference type="EMBL" id="MDA5094983.1"/>
    </source>
</evidence>
<feature type="domain" description="TadE-like" evidence="2">
    <location>
        <begin position="18"/>
        <end position="58"/>
    </location>
</feature>
<evidence type="ECO:0000256" key="1">
    <source>
        <dbReference type="SAM" id="Phobius"/>
    </source>
</evidence>
<accession>A0ABT4W5G2</accession>
<evidence type="ECO:0000313" key="4">
    <source>
        <dbReference type="Proteomes" id="UP001528040"/>
    </source>
</evidence>
<keyword evidence="4" id="KW-1185">Reference proteome</keyword>
<dbReference type="EMBL" id="JAQIIO010000006">
    <property type="protein sequence ID" value="MDA5094983.1"/>
    <property type="molecule type" value="Genomic_DNA"/>
</dbReference>
<gene>
    <name evidence="3" type="ORF">O2N63_12905</name>
</gene>
<protein>
    <submittedName>
        <fullName evidence="3">Pilus assembly protein</fullName>
    </submittedName>
</protein>
<proteinExistence type="predicted"/>
<keyword evidence="1" id="KW-1133">Transmembrane helix</keyword>
<keyword evidence="1" id="KW-0812">Transmembrane</keyword>
<dbReference type="RefSeq" id="WP_271054687.1">
    <property type="nucleotide sequence ID" value="NZ_JAQIIO010000006.1"/>
</dbReference>
<organism evidence="3 4">
    <name type="scientific">Aliiroseovarius salicola</name>
    <dbReference type="NCBI Taxonomy" id="3009082"/>
    <lineage>
        <taxon>Bacteria</taxon>
        <taxon>Pseudomonadati</taxon>
        <taxon>Pseudomonadota</taxon>
        <taxon>Alphaproteobacteria</taxon>
        <taxon>Rhodobacterales</taxon>
        <taxon>Paracoccaceae</taxon>
        <taxon>Aliiroseovarius</taxon>
    </lineage>
</organism>
<comment type="caution">
    <text evidence="3">The sequence shown here is derived from an EMBL/GenBank/DDBJ whole genome shotgun (WGS) entry which is preliminary data.</text>
</comment>
<reference evidence="3 4" key="1">
    <citation type="submission" date="2023-01" db="EMBL/GenBank/DDBJ databases">
        <authorList>
            <person name="Yoon J.-W."/>
        </authorList>
    </citation>
    <scope>NUCLEOTIDE SEQUENCE [LARGE SCALE GENOMIC DNA]</scope>
    <source>
        <strain evidence="3 4">KMU-50</strain>
    </source>
</reference>
<evidence type="ECO:0000259" key="2">
    <source>
        <dbReference type="Pfam" id="PF07811"/>
    </source>
</evidence>
<name>A0ABT4W5G2_9RHOB</name>
<dbReference type="InterPro" id="IPR012495">
    <property type="entry name" value="TadE-like_dom"/>
</dbReference>
<sequence length="134" mass="14619">MAYGSKRKSFSFWKREDGGVTIEAVLWVPMFVIILAMIADVSLVFFRQSTILRTVQDANRAYSIGRITSEEATAKYVTDSLATLSSTATATTTQSLGIVQTTASVPVSDLTAVGVFNFLSGYNIGVSARHYIEY</sequence>
<keyword evidence="1" id="KW-0472">Membrane</keyword>
<dbReference type="Pfam" id="PF07811">
    <property type="entry name" value="TadE"/>
    <property type="match status" value="1"/>
</dbReference>